<feature type="region of interest" description="Disordered" evidence="1">
    <location>
        <begin position="1"/>
        <end position="24"/>
    </location>
</feature>
<accession>A0AAV4DUU6</accession>
<dbReference type="Proteomes" id="UP000735302">
    <property type="component" value="Unassembled WGS sequence"/>
</dbReference>
<reference evidence="2 3" key="1">
    <citation type="journal article" date="2021" name="Elife">
        <title>Chloroplast acquisition without the gene transfer in kleptoplastic sea slugs, Plakobranchus ocellatus.</title>
        <authorList>
            <person name="Maeda T."/>
            <person name="Takahashi S."/>
            <person name="Yoshida T."/>
            <person name="Shimamura S."/>
            <person name="Takaki Y."/>
            <person name="Nagai Y."/>
            <person name="Toyoda A."/>
            <person name="Suzuki Y."/>
            <person name="Arimoto A."/>
            <person name="Ishii H."/>
            <person name="Satoh N."/>
            <person name="Nishiyama T."/>
            <person name="Hasebe M."/>
            <person name="Maruyama T."/>
            <person name="Minagawa J."/>
            <person name="Obokata J."/>
            <person name="Shigenobu S."/>
        </authorList>
    </citation>
    <scope>NUCLEOTIDE SEQUENCE [LARGE SCALE GENOMIC DNA]</scope>
</reference>
<evidence type="ECO:0000313" key="3">
    <source>
        <dbReference type="Proteomes" id="UP000735302"/>
    </source>
</evidence>
<evidence type="ECO:0000313" key="2">
    <source>
        <dbReference type="EMBL" id="GFO48048.1"/>
    </source>
</evidence>
<dbReference type="EMBL" id="BLXT01008368">
    <property type="protein sequence ID" value="GFO48048.1"/>
    <property type="molecule type" value="Genomic_DNA"/>
</dbReference>
<proteinExistence type="predicted"/>
<comment type="caution">
    <text evidence="2">The sequence shown here is derived from an EMBL/GenBank/DDBJ whole genome shotgun (WGS) entry which is preliminary data.</text>
</comment>
<name>A0AAV4DUU6_9GAST</name>
<protein>
    <submittedName>
        <fullName evidence="2">Uncharacterized protein</fullName>
    </submittedName>
</protein>
<keyword evidence="3" id="KW-1185">Reference proteome</keyword>
<evidence type="ECO:0000256" key="1">
    <source>
        <dbReference type="SAM" id="MobiDB-lite"/>
    </source>
</evidence>
<feature type="compositionally biased region" description="Basic and acidic residues" evidence="1">
    <location>
        <begin position="96"/>
        <end position="108"/>
    </location>
</feature>
<dbReference type="AlphaFoldDB" id="A0AAV4DUU6"/>
<feature type="region of interest" description="Disordered" evidence="1">
    <location>
        <begin position="78"/>
        <end position="137"/>
    </location>
</feature>
<gene>
    <name evidence="2" type="ORF">PoB_007455300</name>
</gene>
<organism evidence="2 3">
    <name type="scientific">Plakobranchus ocellatus</name>
    <dbReference type="NCBI Taxonomy" id="259542"/>
    <lineage>
        <taxon>Eukaryota</taxon>
        <taxon>Metazoa</taxon>
        <taxon>Spiralia</taxon>
        <taxon>Lophotrochozoa</taxon>
        <taxon>Mollusca</taxon>
        <taxon>Gastropoda</taxon>
        <taxon>Heterobranchia</taxon>
        <taxon>Euthyneura</taxon>
        <taxon>Panpulmonata</taxon>
        <taxon>Sacoglossa</taxon>
        <taxon>Placobranchoidea</taxon>
        <taxon>Plakobranchidae</taxon>
        <taxon>Plakobranchus</taxon>
    </lineage>
</organism>
<sequence length="137" mass="15134">MEDFTLRSDQHSARGTGERESTEAFPHLREASNTFAATMCIMLRLRLFTTIAISDVCISIYRDWNWFGSLYIASPQQGDLRFQGPPSGQDAGSGARTRDRRVPADLRSDSLTTVPPTPQGLEPASVGLQEQVKPSAY</sequence>